<proteinExistence type="predicted"/>
<protein>
    <submittedName>
        <fullName evidence="6 7">Microtubule-associated protein TORTIFOLIA1-like isoform X1</fullName>
    </submittedName>
</protein>
<evidence type="ECO:0000259" key="4">
    <source>
        <dbReference type="Pfam" id="PF24714"/>
    </source>
</evidence>
<feature type="region of interest" description="Disordered" evidence="2">
    <location>
        <begin position="474"/>
        <end position="500"/>
    </location>
</feature>
<feature type="domain" description="TORTIFOLIA1/SINE1-2 N-terminal" evidence="4">
    <location>
        <begin position="81"/>
        <end position="370"/>
    </location>
</feature>
<organism evidence="6">
    <name type="scientific">Ananas comosus</name>
    <name type="common">Pineapple</name>
    <name type="synonym">Ananas ananas</name>
    <dbReference type="NCBI Taxonomy" id="4615"/>
    <lineage>
        <taxon>Eukaryota</taxon>
        <taxon>Viridiplantae</taxon>
        <taxon>Streptophyta</taxon>
        <taxon>Embryophyta</taxon>
        <taxon>Tracheophyta</taxon>
        <taxon>Spermatophyta</taxon>
        <taxon>Magnoliopsida</taxon>
        <taxon>Liliopsida</taxon>
        <taxon>Poales</taxon>
        <taxon>Bromeliaceae</taxon>
        <taxon>Bromelioideae</taxon>
        <taxon>Ananas</taxon>
    </lineage>
</organism>
<feature type="compositionally biased region" description="Low complexity" evidence="2">
    <location>
        <begin position="414"/>
        <end position="425"/>
    </location>
</feature>
<dbReference type="SUPFAM" id="SSF48371">
    <property type="entry name" value="ARM repeat"/>
    <property type="match status" value="1"/>
</dbReference>
<evidence type="ECO:0000256" key="2">
    <source>
        <dbReference type="SAM" id="MobiDB-lite"/>
    </source>
</evidence>
<dbReference type="InterPro" id="IPR033337">
    <property type="entry name" value="TORTIFOLIA1/SINE1-2"/>
</dbReference>
<feature type="compositionally biased region" description="Acidic residues" evidence="2">
    <location>
        <begin position="481"/>
        <end position="493"/>
    </location>
</feature>
<sequence length="849" mass="92184">MEMKKLDALWALTNFSATPFIRRLPPPPPPPPPPNPSSKSPTMATSIPKPSSKLPKRSPQSPIPNPNPPSSSSFSSLPMAELKSRAQAAVAKLSDRDTHHIAIDDLEKLIGTLAPEGVATLVAALAHDPSAPPPSAAARRESLRLLAALCAAHPGAAAKHIPRIVAHLVKRVRDPASDSSVRDAARDAAGCLSALYLRPDASDGESSSPEAAAAVFVRPLLEAMGDQSKAVQAGAAACLAKVVECAGPSRDGSTTAAFRKLCPRICKLLSAENFLAKGALLSVVSSLAQVGAISPQNMQQMLHSIHECLESSDWATRKAAADTLCMLSAHSSHLIGDGAAPTIAALEACRFDKVKPVRDSMIEALQLLKNIKGEDANSEDPLGGKNCQSVVTEAKLDFKDLNISSEGSELSKDPSPNSSPQGQGSCIREKGAMLLKKKAPSLRFKGLNPEFFRRLEERAKDELSVDVVLPCKKPVDCPQSQDEEEPEMEDGDSNDPVKNDGFVDLKLNHTHGHINDNSQRTERRIGSYNKLHNAKCRGSEGNIDEASFVSNGANWSTIQRQLSQLERQQANLMNMLQDFTGGSHDRMVNLENRVQGLERVVEEMARDFSIPYSARSSSNYSSFHEFPTSKYMFSRGRDLFWKSESEARDSHSHLYTMRNGVMNSWRAWGKGEGSLKLGEGPSARSIWRASKDEATLEAIRVAGEDNITSRATARAIDSVQVGDLDSAYGEVLSSGDALLLVKLMDDTGPVFNWLSSDVANYVLNAIGEFLLEQRFFHIALPWLQQLTDLVVENGADFLGIPPEGKREILLNLHETSVIGHPEDFEGPTPHQIMMQLASTWKINLQQLIK</sequence>
<dbReference type="Pfam" id="PF24713">
    <property type="entry name" value="TOR1L1_C"/>
    <property type="match status" value="1"/>
</dbReference>
<feature type="coiled-coil region" evidence="1">
    <location>
        <begin position="558"/>
        <end position="607"/>
    </location>
</feature>
<feature type="region of interest" description="Disordered" evidence="2">
    <location>
        <begin position="19"/>
        <end position="80"/>
    </location>
</feature>
<dbReference type="Proteomes" id="UP000515123">
    <property type="component" value="Linkage group 7"/>
</dbReference>
<feature type="region of interest" description="Disordered" evidence="2">
    <location>
        <begin position="405"/>
        <end position="425"/>
    </location>
</feature>
<dbReference type="Pfam" id="PF24714">
    <property type="entry name" value="TOR1L1_N"/>
    <property type="match status" value="1"/>
</dbReference>
<dbReference type="GO" id="GO:0009826">
    <property type="term" value="P:unidimensional cell growth"/>
    <property type="evidence" value="ECO:0007669"/>
    <property type="project" value="TreeGrafter"/>
</dbReference>
<dbReference type="InterPro" id="IPR011989">
    <property type="entry name" value="ARM-like"/>
</dbReference>
<evidence type="ECO:0000313" key="7">
    <source>
        <dbReference type="RefSeq" id="XP_020092526.1"/>
    </source>
</evidence>
<evidence type="ECO:0000256" key="1">
    <source>
        <dbReference type="SAM" id="Coils"/>
    </source>
</evidence>
<gene>
    <name evidence="6 7" type="primary">LOC109713023</name>
</gene>
<feature type="compositionally biased region" description="Pro residues" evidence="2">
    <location>
        <begin position="24"/>
        <end position="36"/>
    </location>
</feature>
<reference evidence="6 7" key="2">
    <citation type="submission" date="2025-04" db="UniProtKB">
        <authorList>
            <consortium name="RefSeq"/>
        </authorList>
    </citation>
    <scope>IDENTIFICATION</scope>
    <source>
        <tissue evidence="6 7">Leaf</tissue>
    </source>
</reference>
<dbReference type="Gene3D" id="1.25.10.10">
    <property type="entry name" value="Leucine-rich Repeat Variant"/>
    <property type="match status" value="2"/>
</dbReference>
<dbReference type="InterPro" id="IPR057600">
    <property type="entry name" value="TORTIFOLIA1/SINE1-2_N"/>
</dbReference>
<dbReference type="GeneID" id="109713023"/>
<name>A0A6P5F993_ANACO</name>
<dbReference type="AlphaFoldDB" id="A0A6P5F993"/>
<reference evidence="5" key="1">
    <citation type="journal article" date="2015" name="Nat. Genet.">
        <title>The pineapple genome and the evolution of CAM photosynthesis.</title>
        <authorList>
            <person name="Ming R."/>
            <person name="VanBuren R."/>
            <person name="Wai C.M."/>
            <person name="Tang H."/>
            <person name="Schatz M.C."/>
            <person name="Bowers J.E."/>
            <person name="Lyons E."/>
            <person name="Wang M.L."/>
            <person name="Chen J."/>
            <person name="Biggers E."/>
            <person name="Zhang J."/>
            <person name="Huang L."/>
            <person name="Zhang L."/>
            <person name="Miao W."/>
            <person name="Zhang J."/>
            <person name="Ye Z."/>
            <person name="Miao C."/>
            <person name="Lin Z."/>
            <person name="Wang H."/>
            <person name="Zhou H."/>
            <person name="Yim W.C."/>
            <person name="Priest H.D."/>
            <person name="Zheng C."/>
            <person name="Woodhouse M."/>
            <person name="Edger P.P."/>
            <person name="Guyot R."/>
            <person name="Guo H.B."/>
            <person name="Guo H."/>
            <person name="Zheng G."/>
            <person name="Singh R."/>
            <person name="Sharma A."/>
            <person name="Min X."/>
            <person name="Zheng Y."/>
            <person name="Lee H."/>
            <person name="Gurtowski J."/>
            <person name="Sedlazeck F.J."/>
            <person name="Harkess A."/>
            <person name="McKain M.R."/>
            <person name="Liao Z."/>
            <person name="Fang J."/>
            <person name="Liu J."/>
            <person name="Zhang X."/>
            <person name="Zhang Q."/>
            <person name="Hu W."/>
            <person name="Qin Y."/>
            <person name="Wang K."/>
            <person name="Chen L.Y."/>
            <person name="Shirley N."/>
            <person name="Lin Y.R."/>
            <person name="Liu L.Y."/>
            <person name="Hernandez A.G."/>
            <person name="Wright C.L."/>
            <person name="Bulone V."/>
            <person name="Tuskan G.A."/>
            <person name="Heath K."/>
            <person name="Zee F."/>
            <person name="Moore P.H."/>
            <person name="Sunkar R."/>
            <person name="Leebens-Mack J.H."/>
            <person name="Mockler T."/>
            <person name="Bennetzen J.L."/>
            <person name="Freeling M."/>
            <person name="Sankoff D."/>
            <person name="Paterson A.H."/>
            <person name="Zhu X."/>
            <person name="Yang X."/>
            <person name="Smith J.A."/>
            <person name="Cushman J.C."/>
            <person name="Paull R.E."/>
            <person name="Yu Q."/>
        </authorList>
    </citation>
    <scope>NUCLEOTIDE SEQUENCE [LARGE SCALE GENOMIC DNA]</scope>
    <source>
        <strain evidence="5">cv. F153</strain>
    </source>
</reference>
<dbReference type="PANTHER" id="PTHR31355">
    <property type="entry name" value="MICROTUBULE-ASSOCIATED PROTEIN TORTIFOLIA1"/>
    <property type="match status" value="1"/>
</dbReference>
<dbReference type="GO" id="GO:0010031">
    <property type="term" value="P:circumnutation"/>
    <property type="evidence" value="ECO:0007669"/>
    <property type="project" value="TreeGrafter"/>
</dbReference>
<evidence type="ECO:0000313" key="6">
    <source>
        <dbReference type="RefSeq" id="XP_020092524.1"/>
    </source>
</evidence>
<dbReference type="InterPro" id="IPR057599">
    <property type="entry name" value="TORTIFOLIA1/TORL1-2_C"/>
</dbReference>
<accession>A0A6P5F993</accession>
<keyword evidence="1" id="KW-0175">Coiled coil</keyword>
<dbReference type="InterPro" id="IPR016024">
    <property type="entry name" value="ARM-type_fold"/>
</dbReference>
<dbReference type="GO" id="GO:0008017">
    <property type="term" value="F:microtubule binding"/>
    <property type="evidence" value="ECO:0007669"/>
    <property type="project" value="InterPro"/>
</dbReference>
<feature type="compositionally biased region" description="Low complexity" evidence="2">
    <location>
        <begin position="37"/>
        <end position="60"/>
    </location>
</feature>
<evidence type="ECO:0000259" key="3">
    <source>
        <dbReference type="Pfam" id="PF24713"/>
    </source>
</evidence>
<evidence type="ECO:0000313" key="5">
    <source>
        <dbReference type="Proteomes" id="UP000515123"/>
    </source>
</evidence>
<dbReference type="PANTHER" id="PTHR31355:SF7">
    <property type="entry name" value="MICROTUBULE-ASSOCIATED PROTEIN TORTIFOLIA1"/>
    <property type="match status" value="1"/>
</dbReference>
<dbReference type="GO" id="GO:0010005">
    <property type="term" value="C:cortical microtubule, transverse to long axis"/>
    <property type="evidence" value="ECO:0007669"/>
    <property type="project" value="TreeGrafter"/>
</dbReference>
<feature type="domain" description="TORTIFOLIA1/TORL1-2 C-terminal" evidence="3">
    <location>
        <begin position="713"/>
        <end position="840"/>
    </location>
</feature>
<dbReference type="OrthoDB" id="298726at2759"/>
<dbReference type="RefSeq" id="XP_020092524.1">
    <property type="nucleotide sequence ID" value="XM_020236935.1"/>
</dbReference>
<keyword evidence="5" id="KW-1185">Reference proteome</keyword>
<dbReference type="RefSeq" id="XP_020092526.1">
    <property type="nucleotide sequence ID" value="XM_020236937.1"/>
</dbReference>
<dbReference type="FunFam" id="1.25.10.10:FF:000224">
    <property type="entry name" value="Microtubule-associated protein TORTIFOLIA1"/>
    <property type="match status" value="1"/>
</dbReference>